<keyword evidence="1" id="KW-0812">Transmembrane</keyword>
<evidence type="ECO:0000313" key="3">
    <source>
        <dbReference type="EMBL" id="RNF91626.1"/>
    </source>
</evidence>
<sequence length="101" mass="10767">MTRKTAGLSLSYRLAVTSRSLAALLGGYLLASVASVCISLVAPLPRVDATLTGLLLSFVFYLLAFIWCFACRSALRAWLGVLAPSVLLGVISGLAYWMKTP</sequence>
<feature type="transmembrane region" description="Helical" evidence="1">
    <location>
        <begin position="77"/>
        <end position="98"/>
    </location>
</feature>
<dbReference type="Proteomes" id="UP000278162">
    <property type="component" value="Unassembled WGS sequence"/>
</dbReference>
<evidence type="ECO:0000313" key="4">
    <source>
        <dbReference type="Proteomes" id="UP000050437"/>
    </source>
</evidence>
<feature type="transmembrane region" description="Helical" evidence="1">
    <location>
        <begin position="50"/>
        <end position="70"/>
    </location>
</feature>
<protein>
    <submittedName>
        <fullName evidence="3">DUF3649 domain-containing protein</fullName>
    </submittedName>
</protein>
<dbReference type="EMBL" id="RJAI01000017">
    <property type="protein sequence ID" value="RNF91626.1"/>
    <property type="molecule type" value="Genomic_DNA"/>
</dbReference>
<organism evidence="3 5">
    <name type="scientific">Pseudomonas putida</name>
    <name type="common">Arthrobacter siderocapsulatus</name>
    <dbReference type="NCBI Taxonomy" id="303"/>
    <lineage>
        <taxon>Bacteria</taxon>
        <taxon>Pseudomonadati</taxon>
        <taxon>Pseudomonadota</taxon>
        <taxon>Gammaproteobacteria</taxon>
        <taxon>Pseudomonadales</taxon>
        <taxon>Pseudomonadaceae</taxon>
        <taxon>Pseudomonas</taxon>
    </lineage>
</organism>
<proteinExistence type="predicted"/>
<reference evidence="2 4" key="1">
    <citation type="submission" date="2015-10" db="EMBL/GenBank/DDBJ databases">
        <title>Pseudomonas putida clinical strains.</title>
        <authorList>
            <person name="Molina L."/>
            <person name="Udaondo Z."/>
        </authorList>
    </citation>
    <scope>NUCLEOTIDE SEQUENCE [LARGE SCALE GENOMIC DNA]</scope>
    <source>
        <strain evidence="2 4">HB13667</strain>
    </source>
</reference>
<name>A0A059V1T1_PSEPU</name>
<dbReference type="PATRIC" id="fig|303.167.peg.5096"/>
<dbReference type="OrthoDB" id="1684279at2"/>
<dbReference type="KEGG" id="ppud:DW66_4828"/>
<evidence type="ECO:0000313" key="5">
    <source>
        <dbReference type="Proteomes" id="UP000278162"/>
    </source>
</evidence>
<comment type="caution">
    <text evidence="3">The sequence shown here is derived from an EMBL/GenBank/DDBJ whole genome shotgun (WGS) entry which is preliminary data.</text>
</comment>
<keyword evidence="1" id="KW-1133">Transmembrane helix</keyword>
<dbReference type="GeneID" id="97169955"/>
<dbReference type="Proteomes" id="UP000050437">
    <property type="component" value="Unassembled WGS sequence"/>
</dbReference>
<evidence type="ECO:0000313" key="2">
    <source>
        <dbReference type="EMBL" id="KPM64760.1"/>
    </source>
</evidence>
<dbReference type="InterPro" id="IPR022109">
    <property type="entry name" value="DUF3649"/>
</dbReference>
<gene>
    <name evidence="3" type="ORF">EFK07_08475</name>
    <name evidence="2" type="ORF">HB13667_12880</name>
</gene>
<keyword evidence="1" id="KW-0472">Membrane</keyword>
<evidence type="ECO:0000256" key="1">
    <source>
        <dbReference type="SAM" id="Phobius"/>
    </source>
</evidence>
<dbReference type="Pfam" id="PF12365">
    <property type="entry name" value="DUF3649"/>
    <property type="match status" value="1"/>
</dbReference>
<dbReference type="EMBL" id="LKKS01000077">
    <property type="protein sequence ID" value="KPM64760.1"/>
    <property type="molecule type" value="Genomic_DNA"/>
</dbReference>
<dbReference type="RefSeq" id="WP_013974181.1">
    <property type="nucleotide sequence ID" value="NZ_CP007620.1"/>
</dbReference>
<accession>A0A059V1T1</accession>
<feature type="transmembrane region" description="Helical" evidence="1">
    <location>
        <begin position="21"/>
        <end position="44"/>
    </location>
</feature>
<reference evidence="3 5" key="2">
    <citation type="submission" date="2018-10" db="EMBL/GenBank/DDBJ databases">
        <title>An outbreak of IMP-63 producing strain in France.</title>
        <authorList>
            <person name="Bour M."/>
            <person name="Liapis E."/>
            <person name="Plesiat P."/>
        </authorList>
    </citation>
    <scope>NUCLEOTIDE SEQUENCE [LARGE SCALE GENOMIC DNA]</scope>
    <source>
        <strain evidence="3 5">12917</strain>
    </source>
</reference>
<dbReference type="AlphaFoldDB" id="A0A059V1T1"/>